<keyword evidence="2" id="KW-1185">Reference proteome</keyword>
<dbReference type="Gene3D" id="2.80.10.50">
    <property type="match status" value="1"/>
</dbReference>
<dbReference type="OrthoDB" id="2327184at2759"/>
<dbReference type="SUPFAM" id="SSF82109">
    <property type="entry name" value="MIR domain"/>
    <property type="match status" value="1"/>
</dbReference>
<evidence type="ECO:0000313" key="2">
    <source>
        <dbReference type="Proteomes" id="UP000265703"/>
    </source>
</evidence>
<accession>A0A397S134</accession>
<gene>
    <name evidence="1" type="ORF">C1645_793988</name>
</gene>
<evidence type="ECO:0000313" key="1">
    <source>
        <dbReference type="EMBL" id="RIA79648.1"/>
    </source>
</evidence>
<name>A0A397S134_9GLOM</name>
<evidence type="ECO:0008006" key="3">
    <source>
        <dbReference type="Google" id="ProtNLM"/>
    </source>
</evidence>
<organism evidence="1 2">
    <name type="scientific">Glomus cerebriforme</name>
    <dbReference type="NCBI Taxonomy" id="658196"/>
    <lineage>
        <taxon>Eukaryota</taxon>
        <taxon>Fungi</taxon>
        <taxon>Fungi incertae sedis</taxon>
        <taxon>Mucoromycota</taxon>
        <taxon>Glomeromycotina</taxon>
        <taxon>Glomeromycetes</taxon>
        <taxon>Glomerales</taxon>
        <taxon>Glomeraceae</taxon>
        <taxon>Glomus</taxon>
    </lineage>
</organism>
<protein>
    <recommendedName>
        <fullName evidence="3">MIR domain-containing protein</fullName>
    </recommendedName>
</protein>
<dbReference type="EMBL" id="QKYT01001200">
    <property type="protein sequence ID" value="RIA79648.1"/>
    <property type="molecule type" value="Genomic_DNA"/>
</dbReference>
<sequence length="66" mass="7826">MDEIFKSFNDVVFDELEIIKYDSLITLKHVTSGRYLSSYDINYQTGSHRKWYLLAKNIIIQMLYGS</sequence>
<comment type="caution">
    <text evidence="1">The sequence shown here is derived from an EMBL/GenBank/DDBJ whole genome shotgun (WGS) entry which is preliminary data.</text>
</comment>
<proteinExistence type="predicted"/>
<reference evidence="1 2" key="1">
    <citation type="submission" date="2018-06" db="EMBL/GenBank/DDBJ databases">
        <title>Comparative genomics reveals the genomic features of Rhizophagus irregularis, R. cerebriforme, R. diaphanum and Gigaspora rosea, and their symbiotic lifestyle signature.</title>
        <authorList>
            <person name="Morin E."/>
            <person name="San Clemente H."/>
            <person name="Chen E.C.H."/>
            <person name="De La Providencia I."/>
            <person name="Hainaut M."/>
            <person name="Kuo A."/>
            <person name="Kohler A."/>
            <person name="Murat C."/>
            <person name="Tang N."/>
            <person name="Roy S."/>
            <person name="Loubradou J."/>
            <person name="Henrissat B."/>
            <person name="Grigoriev I.V."/>
            <person name="Corradi N."/>
            <person name="Roux C."/>
            <person name="Martin F.M."/>
        </authorList>
    </citation>
    <scope>NUCLEOTIDE SEQUENCE [LARGE SCALE GENOMIC DNA]</scope>
    <source>
        <strain evidence="1 2">DAOM 227022</strain>
    </source>
</reference>
<dbReference type="Proteomes" id="UP000265703">
    <property type="component" value="Unassembled WGS sequence"/>
</dbReference>
<dbReference type="InterPro" id="IPR036300">
    <property type="entry name" value="MIR_dom_sf"/>
</dbReference>
<dbReference type="AlphaFoldDB" id="A0A397S134"/>